<dbReference type="EnsemblMetazoa" id="GMOY000280-RA">
    <property type="protein sequence ID" value="GMOY000280-PA"/>
    <property type="gene ID" value="GMOY000280"/>
</dbReference>
<protein>
    <submittedName>
        <fullName evidence="1">Uncharacterized protein</fullName>
    </submittedName>
</protein>
<accession>A0A1B0F9V2</accession>
<dbReference type="Proteomes" id="UP000092444">
    <property type="component" value="Unassembled WGS sequence"/>
</dbReference>
<name>A0A1B0F9V2_GLOMM</name>
<sequence length="97" mass="11267">MQFLLVIFFICKIKLFKKFIFDFCGHHQQLLALRGTCNYIMEVDMASVSIREQIPNKANGISNITSKRLRHDDSIPLLNVDLSRLNYDPSYVCKITN</sequence>
<evidence type="ECO:0000313" key="2">
    <source>
        <dbReference type="Proteomes" id="UP000092444"/>
    </source>
</evidence>
<organism evidence="1 2">
    <name type="scientific">Glossina morsitans morsitans</name>
    <name type="common">Savannah tsetse fly</name>
    <dbReference type="NCBI Taxonomy" id="37546"/>
    <lineage>
        <taxon>Eukaryota</taxon>
        <taxon>Metazoa</taxon>
        <taxon>Ecdysozoa</taxon>
        <taxon>Arthropoda</taxon>
        <taxon>Hexapoda</taxon>
        <taxon>Insecta</taxon>
        <taxon>Pterygota</taxon>
        <taxon>Neoptera</taxon>
        <taxon>Endopterygota</taxon>
        <taxon>Diptera</taxon>
        <taxon>Brachycera</taxon>
        <taxon>Muscomorpha</taxon>
        <taxon>Hippoboscoidea</taxon>
        <taxon>Glossinidae</taxon>
        <taxon>Glossina</taxon>
    </lineage>
</organism>
<dbReference type="AlphaFoldDB" id="A0A1B0F9V2"/>
<proteinExistence type="predicted"/>
<keyword evidence="2" id="KW-1185">Reference proteome</keyword>
<dbReference type="EMBL" id="CCAG010011053">
    <property type="status" value="NOT_ANNOTATED_CDS"/>
    <property type="molecule type" value="Genomic_DNA"/>
</dbReference>
<dbReference type="VEuPathDB" id="VectorBase:GMOY000280"/>
<reference evidence="1" key="1">
    <citation type="submission" date="2020-05" db="UniProtKB">
        <authorList>
            <consortium name="EnsemblMetazoa"/>
        </authorList>
    </citation>
    <scope>IDENTIFICATION</scope>
    <source>
        <strain evidence="1">Yale</strain>
    </source>
</reference>
<evidence type="ECO:0000313" key="1">
    <source>
        <dbReference type="EnsemblMetazoa" id="GMOY000280-PA"/>
    </source>
</evidence>